<proteinExistence type="predicted"/>
<evidence type="ECO:0000313" key="3">
    <source>
        <dbReference type="Proteomes" id="UP001279410"/>
    </source>
</evidence>
<dbReference type="AlphaFoldDB" id="A0AAD3NHV1"/>
<protein>
    <submittedName>
        <fullName evidence="2">Constitutive coactivator of PPAR-gamma-like protein 2</fullName>
    </submittedName>
</protein>
<gene>
    <name evidence="2" type="ORF">AKAME5_002363300</name>
</gene>
<feature type="region of interest" description="Disordered" evidence="1">
    <location>
        <begin position="1"/>
        <end position="45"/>
    </location>
</feature>
<evidence type="ECO:0000256" key="1">
    <source>
        <dbReference type="SAM" id="MobiDB-lite"/>
    </source>
</evidence>
<feature type="compositionally biased region" description="Polar residues" evidence="1">
    <location>
        <begin position="1"/>
        <end position="11"/>
    </location>
</feature>
<name>A0AAD3NHV1_LATJO</name>
<organism evidence="2 3">
    <name type="scientific">Lates japonicus</name>
    <name type="common">Japanese lates</name>
    <dbReference type="NCBI Taxonomy" id="270547"/>
    <lineage>
        <taxon>Eukaryota</taxon>
        <taxon>Metazoa</taxon>
        <taxon>Chordata</taxon>
        <taxon>Craniata</taxon>
        <taxon>Vertebrata</taxon>
        <taxon>Euteleostomi</taxon>
        <taxon>Actinopterygii</taxon>
        <taxon>Neopterygii</taxon>
        <taxon>Teleostei</taxon>
        <taxon>Neoteleostei</taxon>
        <taxon>Acanthomorphata</taxon>
        <taxon>Carangaria</taxon>
        <taxon>Carangaria incertae sedis</taxon>
        <taxon>Centropomidae</taxon>
        <taxon>Lates</taxon>
    </lineage>
</organism>
<dbReference type="Proteomes" id="UP001279410">
    <property type="component" value="Unassembled WGS sequence"/>
</dbReference>
<sequence length="111" mass="11317">MGSKTPSSQPAVPSLRGGGPTPEATQQLNGSSAASAIGQSPGAVPWPSQLAALSQQRQPIRGVEAEASLPLIYRPSDGALQKEEDGISSQDAALRAILCLDCLPCFCSPAC</sequence>
<evidence type="ECO:0000313" key="2">
    <source>
        <dbReference type="EMBL" id="GLD72309.1"/>
    </source>
</evidence>
<feature type="compositionally biased region" description="Polar residues" evidence="1">
    <location>
        <begin position="23"/>
        <end position="38"/>
    </location>
</feature>
<accession>A0AAD3NHV1</accession>
<keyword evidence="3" id="KW-1185">Reference proteome</keyword>
<dbReference type="EMBL" id="BRZM01000979">
    <property type="protein sequence ID" value="GLD72309.1"/>
    <property type="molecule type" value="Genomic_DNA"/>
</dbReference>
<comment type="caution">
    <text evidence="2">The sequence shown here is derived from an EMBL/GenBank/DDBJ whole genome shotgun (WGS) entry which is preliminary data.</text>
</comment>
<reference evidence="2" key="1">
    <citation type="submission" date="2022-08" db="EMBL/GenBank/DDBJ databases">
        <title>Genome sequencing of akame (Lates japonicus).</title>
        <authorList>
            <person name="Hashiguchi Y."/>
            <person name="Takahashi H."/>
        </authorList>
    </citation>
    <scope>NUCLEOTIDE SEQUENCE</scope>
    <source>
        <strain evidence="2">Kochi</strain>
    </source>
</reference>